<name>A0A8J9V3F1_9NEOP</name>
<sequence length="152" mass="17282">MFSELRQFPRMQVVYYPNCRLPPHVDRSYGAYLNKVRAVQNVPAPELGGKDRFKFSAAPKKLLAIKSTSPDFHPPTPMMTTGPTKPRNRGTQSVYRESSAQTTPWQPDARPAERCETTPEVMYLDKLEWGPGCPYRLGDLPADFHTTEIINK</sequence>
<feature type="region of interest" description="Disordered" evidence="7">
    <location>
        <begin position="66"/>
        <end position="113"/>
    </location>
</feature>
<feature type="compositionally biased region" description="Polar residues" evidence="7">
    <location>
        <begin position="89"/>
        <end position="105"/>
    </location>
</feature>
<dbReference type="GO" id="GO:0005930">
    <property type="term" value="C:axoneme"/>
    <property type="evidence" value="ECO:0007669"/>
    <property type="project" value="UniProtKB-SubCell"/>
</dbReference>
<keyword evidence="10" id="KW-1185">Reference proteome</keyword>
<dbReference type="PANTHER" id="PTHR22455:SF10">
    <property type="entry name" value="CILIA- AND FLAGELLA-ASSOCIATED PROTEIN 91"/>
    <property type="match status" value="1"/>
</dbReference>
<evidence type="ECO:0000256" key="5">
    <source>
        <dbReference type="ARBA" id="ARBA00029468"/>
    </source>
</evidence>
<evidence type="ECO:0000256" key="7">
    <source>
        <dbReference type="SAM" id="MobiDB-lite"/>
    </source>
</evidence>
<feature type="domain" description="CFAP91" evidence="8">
    <location>
        <begin position="91"/>
        <end position="135"/>
    </location>
</feature>
<comment type="similarity">
    <text evidence="5">Belongs to the CFAP91 family.</text>
</comment>
<evidence type="ECO:0000256" key="3">
    <source>
        <dbReference type="ARBA" id="ARBA00023212"/>
    </source>
</evidence>
<dbReference type="InterPro" id="IPR026720">
    <property type="entry name" value="CFAP91"/>
</dbReference>
<comment type="subcellular location">
    <subcellularLocation>
        <location evidence="1">Cytoplasm</location>
        <location evidence="1">Cytoskeleton</location>
        <location evidence="1">Cilium axoneme</location>
    </subcellularLocation>
</comment>
<protein>
    <recommendedName>
        <fullName evidence="6">Cilia- and flagella-associated protein 91</fullName>
    </recommendedName>
</protein>
<dbReference type="AlphaFoldDB" id="A0A8J9V3F1"/>
<evidence type="ECO:0000256" key="6">
    <source>
        <dbReference type="ARBA" id="ARBA00029555"/>
    </source>
</evidence>
<evidence type="ECO:0000313" key="9">
    <source>
        <dbReference type="EMBL" id="CAH0730627.1"/>
    </source>
</evidence>
<evidence type="ECO:0000259" key="8">
    <source>
        <dbReference type="Pfam" id="PF14738"/>
    </source>
</evidence>
<organism evidence="9 10">
    <name type="scientific">Brenthis ino</name>
    <name type="common">lesser marbled fritillary</name>
    <dbReference type="NCBI Taxonomy" id="405034"/>
    <lineage>
        <taxon>Eukaryota</taxon>
        <taxon>Metazoa</taxon>
        <taxon>Ecdysozoa</taxon>
        <taxon>Arthropoda</taxon>
        <taxon>Hexapoda</taxon>
        <taxon>Insecta</taxon>
        <taxon>Pterygota</taxon>
        <taxon>Neoptera</taxon>
        <taxon>Endopterygota</taxon>
        <taxon>Lepidoptera</taxon>
        <taxon>Glossata</taxon>
        <taxon>Ditrysia</taxon>
        <taxon>Papilionoidea</taxon>
        <taxon>Nymphalidae</taxon>
        <taxon>Heliconiinae</taxon>
        <taxon>Argynnini</taxon>
        <taxon>Brenthis</taxon>
    </lineage>
</organism>
<dbReference type="InterPro" id="IPR032840">
    <property type="entry name" value="CFAP91_dom"/>
</dbReference>
<reference evidence="9" key="1">
    <citation type="submission" date="2021-12" db="EMBL/GenBank/DDBJ databases">
        <authorList>
            <person name="Martin H S."/>
        </authorList>
    </citation>
    <scope>NUCLEOTIDE SEQUENCE</scope>
</reference>
<evidence type="ECO:0000256" key="1">
    <source>
        <dbReference type="ARBA" id="ARBA00004430"/>
    </source>
</evidence>
<dbReference type="Pfam" id="PF14738">
    <property type="entry name" value="CFAP91"/>
    <property type="match status" value="1"/>
</dbReference>
<keyword evidence="2" id="KW-0963">Cytoplasm</keyword>
<keyword evidence="4" id="KW-0966">Cell projection</keyword>
<proteinExistence type="inferred from homology"/>
<dbReference type="EMBL" id="OV170228">
    <property type="protein sequence ID" value="CAH0730627.1"/>
    <property type="molecule type" value="Genomic_DNA"/>
</dbReference>
<dbReference type="OrthoDB" id="567787at2759"/>
<evidence type="ECO:0000256" key="4">
    <source>
        <dbReference type="ARBA" id="ARBA00023273"/>
    </source>
</evidence>
<evidence type="ECO:0000256" key="2">
    <source>
        <dbReference type="ARBA" id="ARBA00022490"/>
    </source>
</evidence>
<dbReference type="Proteomes" id="UP000838878">
    <property type="component" value="Chromosome 8"/>
</dbReference>
<evidence type="ECO:0000313" key="10">
    <source>
        <dbReference type="Proteomes" id="UP000838878"/>
    </source>
</evidence>
<feature type="non-terminal residue" evidence="9">
    <location>
        <position position="152"/>
    </location>
</feature>
<accession>A0A8J9V3F1</accession>
<dbReference type="PANTHER" id="PTHR22455">
    <property type="entry name" value="CILIA- AND FLAGELLA-ASSOCIATED PROTEIN 91"/>
    <property type="match status" value="1"/>
</dbReference>
<keyword evidence="3" id="KW-0206">Cytoskeleton</keyword>
<gene>
    <name evidence="9" type="ORF">BINO364_LOCUS15592</name>
</gene>